<accession>A0A0A8LAJ8</accession>
<keyword evidence="2" id="KW-1185">Reference proteome</keyword>
<comment type="caution">
    <text evidence="1">The sequence shown here is derived from an EMBL/GenBank/DDBJ whole genome shotgun (WGS) entry which is preliminary data.</text>
</comment>
<organism evidence="1 2">
    <name type="scientific">Kluyveromyces dobzhanskii CBS 2104</name>
    <dbReference type="NCBI Taxonomy" id="1427455"/>
    <lineage>
        <taxon>Eukaryota</taxon>
        <taxon>Fungi</taxon>
        <taxon>Dikarya</taxon>
        <taxon>Ascomycota</taxon>
        <taxon>Saccharomycotina</taxon>
        <taxon>Saccharomycetes</taxon>
        <taxon>Saccharomycetales</taxon>
        <taxon>Saccharomycetaceae</taxon>
        <taxon>Kluyveromyces</taxon>
    </lineage>
</organism>
<reference evidence="1 2" key="1">
    <citation type="submission" date="2014-03" db="EMBL/GenBank/DDBJ databases">
        <title>The genome of Kluyveromyces dobzhanskii.</title>
        <authorList>
            <person name="Nystedt B."/>
            <person name="Astrom S."/>
        </authorList>
    </citation>
    <scope>NUCLEOTIDE SEQUENCE [LARGE SCALE GENOMIC DNA]</scope>
    <source>
        <strain evidence="1 2">CBS 2104</strain>
    </source>
</reference>
<gene>
    <name evidence="1" type="ORF">KLDO_g3390</name>
</gene>
<proteinExistence type="predicted"/>
<dbReference type="AlphaFoldDB" id="A0A0A8LAJ8"/>
<evidence type="ECO:0000313" key="1">
    <source>
        <dbReference type="EMBL" id="CDO95143.1"/>
    </source>
</evidence>
<dbReference type="OrthoDB" id="4070021at2759"/>
<name>A0A0A8LAJ8_9SACH</name>
<dbReference type="Proteomes" id="UP000031516">
    <property type="component" value="Unassembled WGS sequence"/>
</dbReference>
<dbReference type="EMBL" id="CCBQ010000043">
    <property type="protein sequence ID" value="CDO95143.1"/>
    <property type="molecule type" value="Genomic_DNA"/>
</dbReference>
<protein>
    <submittedName>
        <fullName evidence="1">WGS project CCBQ000000000 data, contig 00006</fullName>
    </submittedName>
</protein>
<evidence type="ECO:0000313" key="2">
    <source>
        <dbReference type="Proteomes" id="UP000031516"/>
    </source>
</evidence>
<sequence length="175" mass="20671">MSLGFKLKRSRSPDPIGISNYKKQRLIYDFENLSLGPQTNICAERTKIDTGLNPLRDVVNKRMWAAVERELSNANKNDKMYEKIFDQVRQFNSQVIKWYDWRILLFDSWKKWFWQQTVASHEVEIGVGVDSYPNVDWSRNLQYLSNDYNSGIDTDVDMDLEEVTSEEENMDIELT</sequence>